<dbReference type="GO" id="GO:0015074">
    <property type="term" value="P:DNA integration"/>
    <property type="evidence" value="ECO:0007669"/>
    <property type="project" value="InterPro"/>
</dbReference>
<dbReference type="InterPro" id="IPR011010">
    <property type="entry name" value="DNA_brk_join_enz"/>
</dbReference>
<dbReference type="InterPro" id="IPR013762">
    <property type="entry name" value="Integrase-like_cat_sf"/>
</dbReference>
<sequence length="391" mass="45218">MTTLKAAVVPAKVLKNGKHRIRIAIGHKQETRYIVTRFEIDNTANFKGGQVVGVPDAAHVNAKLRGILNSYQDALDKINTSSYTCTQLVEYLSSVKQGAISYSVASADYMQNLIKEGRRTTASLYQRASDYFIEFVKYDIMLDGITPRTIKDFDIYLKNVRRLAPVTCGMHMAHLKAIINQAIRDKKVSYDTHPFEYYERPAGMPKERDISVADVKKIRDAEIKEKSQRVARDVFMLSYYLGGINLMDLMQYNFKDAKIMEYVREKSKNTKKGDMKISFTIPEEAKPIIKRWMGRNGKLDFGYKYSYPNFRNYVTKEIIRLGERLEIESHVVYYSARKSFVQHGFELGIPLETLEYCIGQSMKSNRPIFNYVRIMRKHADEAIRKILDNLK</sequence>
<evidence type="ECO:0000256" key="2">
    <source>
        <dbReference type="ARBA" id="ARBA00023172"/>
    </source>
</evidence>
<evidence type="ECO:0000313" key="7">
    <source>
        <dbReference type="Proteomes" id="UP000294527"/>
    </source>
</evidence>
<dbReference type="EMBL" id="SLTU01000001">
    <property type="protein sequence ID" value="TDA76012.1"/>
    <property type="molecule type" value="Genomic_DNA"/>
</dbReference>
<reference evidence="5 8" key="1">
    <citation type="journal article" date="2019" name="Nat. Med.">
        <title>A library of human gut bacterial isolates paired with longitudinal multiomics data enables mechanistic microbiome research.</title>
        <authorList>
            <person name="Poyet M."/>
            <person name="Groussin M."/>
            <person name="Gibbons S.M."/>
            <person name="Avila-Pacheco J."/>
            <person name="Jiang X."/>
            <person name="Kearney S.M."/>
            <person name="Perrotta A.R."/>
            <person name="Berdy B."/>
            <person name="Zhao S."/>
            <person name="Lieberman T.D."/>
            <person name="Swanson P.K."/>
            <person name="Smith M."/>
            <person name="Roesemann S."/>
            <person name="Alexander J.E."/>
            <person name="Rich S.A."/>
            <person name="Livny J."/>
            <person name="Vlamakis H."/>
            <person name="Clish C."/>
            <person name="Bullock K."/>
            <person name="Deik A."/>
            <person name="Scott J."/>
            <person name="Pierce K.A."/>
            <person name="Xavier R.J."/>
            <person name="Alm E.J."/>
        </authorList>
    </citation>
    <scope>NUCLEOTIDE SEQUENCE [LARGE SCALE GENOMIC DNA]</scope>
    <source>
        <strain evidence="5 8">BIOML-A5</strain>
    </source>
</reference>
<dbReference type="EMBL" id="VVZB01000012">
    <property type="protein sequence ID" value="KAA5380659.1"/>
    <property type="molecule type" value="Genomic_DNA"/>
</dbReference>
<dbReference type="GO" id="GO:0003677">
    <property type="term" value="F:DNA binding"/>
    <property type="evidence" value="ECO:0007669"/>
    <property type="project" value="UniProtKB-KW"/>
</dbReference>
<comment type="caution">
    <text evidence="6">The sequence shown here is derived from an EMBL/GenBank/DDBJ whole genome shotgun (WGS) entry which is preliminary data.</text>
</comment>
<dbReference type="RefSeq" id="WP_038609410.1">
    <property type="nucleotide sequence ID" value="NZ_BQOA01000001.1"/>
</dbReference>
<reference evidence="6 7" key="2">
    <citation type="journal article" date="2019" name="Nat. Microbiol.">
        <title>Genomic variation and strain-specific functional adaptation in the human gut microbiome during early life.</title>
        <authorList>
            <person name="Vatanen T."/>
            <person name="Plichta D.R."/>
            <person name="Somani J."/>
            <person name="Munch P.C."/>
            <person name="Arthur T.D."/>
            <person name="Hall A.B."/>
            <person name="Rudolf S."/>
            <person name="Oakeley E.J."/>
            <person name="Ke X."/>
            <person name="Young R.A."/>
            <person name="Haiser H.J."/>
            <person name="Kolde R."/>
            <person name="Yassour M."/>
            <person name="Luopajarvi K."/>
            <person name="Siljander H."/>
            <person name="Virtanen S.M."/>
            <person name="Ilonen J."/>
            <person name="Uibo R."/>
            <person name="Tillmann V."/>
            <person name="Mokurov S."/>
            <person name="Dorshakova N."/>
            <person name="Porter J.A."/>
            <person name="McHardy A.C."/>
            <person name="Lahdesmaki H."/>
            <person name="Vlamakis H."/>
            <person name="Huttenhower C."/>
            <person name="Knip M."/>
            <person name="Xavier R.J."/>
        </authorList>
    </citation>
    <scope>NUCLEOTIDE SEQUENCE [LARGE SCALE GENOMIC DNA]</scope>
    <source>
        <strain evidence="6 7">RJX1047</strain>
    </source>
</reference>
<name>A0A076IRA5_9BACT</name>
<gene>
    <name evidence="4" type="ORF">CE91St7_34110</name>
    <name evidence="6" type="ORF">E1I98_06430</name>
    <name evidence="5" type="ORF">F2Y61_17540</name>
</gene>
<dbReference type="GO" id="GO:0006310">
    <property type="term" value="P:DNA recombination"/>
    <property type="evidence" value="ECO:0007669"/>
    <property type="project" value="UniProtKB-KW"/>
</dbReference>
<protein>
    <submittedName>
        <fullName evidence="5">Site-specific integrase</fullName>
    </submittedName>
</protein>
<dbReference type="KEGG" id="bdo:EL88_08225"/>
<dbReference type="Proteomes" id="UP000347681">
    <property type="component" value="Unassembled WGS sequence"/>
</dbReference>
<keyword evidence="2" id="KW-0233">DNA recombination</keyword>
<keyword evidence="1" id="KW-0238">DNA-binding</keyword>
<dbReference type="SUPFAM" id="SSF56349">
    <property type="entry name" value="DNA breaking-rejoining enzymes"/>
    <property type="match status" value="1"/>
</dbReference>
<evidence type="ECO:0000313" key="8">
    <source>
        <dbReference type="Proteomes" id="UP000347681"/>
    </source>
</evidence>
<dbReference type="Gene3D" id="1.10.150.130">
    <property type="match status" value="1"/>
</dbReference>
<proteinExistence type="predicted"/>
<evidence type="ECO:0000313" key="5">
    <source>
        <dbReference type="EMBL" id="KAA5380659.1"/>
    </source>
</evidence>
<accession>A0A076IRA5</accession>
<dbReference type="EMBL" id="BQOB01000001">
    <property type="protein sequence ID" value="GKH82527.1"/>
    <property type="molecule type" value="Genomic_DNA"/>
</dbReference>
<organism evidence="6 7">
    <name type="scientific">Phocaeicola dorei</name>
    <dbReference type="NCBI Taxonomy" id="357276"/>
    <lineage>
        <taxon>Bacteria</taxon>
        <taxon>Pseudomonadati</taxon>
        <taxon>Bacteroidota</taxon>
        <taxon>Bacteroidia</taxon>
        <taxon>Bacteroidales</taxon>
        <taxon>Bacteroidaceae</taxon>
        <taxon>Phocaeicola</taxon>
    </lineage>
</organism>
<dbReference type="Gene3D" id="1.10.443.10">
    <property type="entry name" value="Intergrase catalytic core"/>
    <property type="match status" value="1"/>
</dbReference>
<dbReference type="InterPro" id="IPR025269">
    <property type="entry name" value="SAM-like_dom"/>
</dbReference>
<dbReference type="InterPro" id="IPR010998">
    <property type="entry name" value="Integrase_recombinase_N"/>
</dbReference>
<evidence type="ECO:0000313" key="6">
    <source>
        <dbReference type="EMBL" id="TDA76012.1"/>
    </source>
</evidence>
<dbReference type="eggNOG" id="COG4974">
    <property type="taxonomic scope" value="Bacteria"/>
</dbReference>
<evidence type="ECO:0000256" key="1">
    <source>
        <dbReference type="ARBA" id="ARBA00023125"/>
    </source>
</evidence>
<feature type="domain" description="Phage integrase SAM-like" evidence="3">
    <location>
        <begin position="108"/>
        <end position="192"/>
    </location>
</feature>
<reference evidence="4" key="3">
    <citation type="submission" date="2022-01" db="EMBL/GenBank/DDBJ databases">
        <title>Novel bile acid biosynthetic pathways are enriched in the microbiome of centenarians.</title>
        <authorList>
            <person name="Sato Y."/>
            <person name="Atarashi K."/>
            <person name="Plichta R.D."/>
            <person name="Arai Y."/>
            <person name="Sasajima S."/>
            <person name="Kearney M.S."/>
            <person name="Suda W."/>
            <person name="Takeshita K."/>
            <person name="Sasaki T."/>
            <person name="Okamoto S."/>
            <person name="Skelly N.A."/>
            <person name="Okamura Y."/>
            <person name="Vlamakis H."/>
            <person name="Li Y."/>
            <person name="Tanoue T."/>
            <person name="Takei H."/>
            <person name="Nittono H."/>
            <person name="Narushima S."/>
            <person name="Irie J."/>
            <person name="Itoh H."/>
            <person name="Moriya K."/>
            <person name="Sugiura Y."/>
            <person name="Suematsu M."/>
            <person name="Moritoki N."/>
            <person name="Shibata S."/>
            <person name="Littman R.D."/>
            <person name="Fischbach A.M."/>
            <person name="Uwamino Y."/>
            <person name="Inoue T."/>
            <person name="Honda A."/>
            <person name="Hattori M."/>
            <person name="Murai T."/>
            <person name="Xavier J.R."/>
            <person name="Hirose N."/>
            <person name="Honda K."/>
        </authorList>
    </citation>
    <scope>NUCLEOTIDE SEQUENCE</scope>
    <source>
        <strain evidence="4">CE91-St7</strain>
    </source>
</reference>
<dbReference type="Proteomes" id="UP001055104">
    <property type="component" value="Unassembled WGS sequence"/>
</dbReference>
<evidence type="ECO:0000313" key="4">
    <source>
        <dbReference type="EMBL" id="GKH82527.1"/>
    </source>
</evidence>
<dbReference type="Pfam" id="PF13102">
    <property type="entry name" value="Phage_int_SAM_5"/>
    <property type="match status" value="1"/>
</dbReference>
<evidence type="ECO:0000259" key="3">
    <source>
        <dbReference type="Pfam" id="PF13102"/>
    </source>
</evidence>
<dbReference type="Proteomes" id="UP000294527">
    <property type="component" value="Unassembled WGS sequence"/>
</dbReference>
<dbReference type="AlphaFoldDB" id="A0A076IRA5"/>